<keyword evidence="4" id="KW-0574">Periplasm</keyword>
<evidence type="ECO:0000256" key="4">
    <source>
        <dbReference type="ARBA" id="ARBA00022764"/>
    </source>
</evidence>
<evidence type="ECO:0000256" key="6">
    <source>
        <dbReference type="PIRSR" id="PIRSR009103-2"/>
    </source>
</evidence>
<dbReference type="SUPFAM" id="SSF89872">
    <property type="entry name" value="Inhibitor of vertebrate lysozyme, Ivy"/>
    <property type="match status" value="1"/>
</dbReference>
<comment type="subcellular location">
    <subcellularLocation>
        <location evidence="1">Periplasm</location>
    </subcellularLocation>
</comment>
<sequence length="154" mass="17079">MTMTGKYQLRCALFAALIGVSAGSVAQQIVTTSDLIQQPGYQASWQKMVKGQNGLPDWARKGVGTSTPAETLRWQGQTYELGTLCKPHDCANNFLIVAFKADKSQAWGVRVSVADTPDAVDHPKQYAKYQWLGKPDSDMQALLRKQFESNPDWK</sequence>
<name>D4E2Z8_SEROD</name>
<proteinExistence type="inferred from homology"/>
<dbReference type="STRING" id="667129.HMPREF0758_2548"/>
<feature type="signal peptide" evidence="7">
    <location>
        <begin position="1"/>
        <end position="26"/>
    </location>
</feature>
<dbReference type="Proteomes" id="UP000005723">
    <property type="component" value="Unassembled WGS sequence"/>
</dbReference>
<dbReference type="EMBL" id="ADBY01000042">
    <property type="protein sequence ID" value="EFE95912.1"/>
    <property type="molecule type" value="Genomic_DNA"/>
</dbReference>
<evidence type="ECO:0000256" key="3">
    <source>
        <dbReference type="ARBA" id="ARBA00022729"/>
    </source>
</evidence>
<evidence type="ECO:0000256" key="7">
    <source>
        <dbReference type="SAM" id="SignalP"/>
    </source>
</evidence>
<reference evidence="8 9" key="1">
    <citation type="submission" date="2010-01" db="EMBL/GenBank/DDBJ databases">
        <authorList>
            <person name="Muzny D."/>
            <person name="Qin X."/>
            <person name="Deng J."/>
            <person name="Jiang H."/>
            <person name="Liu Y."/>
            <person name="Qu J."/>
            <person name="Song X.-Z."/>
            <person name="Zhang L."/>
            <person name="Thornton R."/>
            <person name="Coyle M."/>
            <person name="Francisco L."/>
            <person name="Jackson L."/>
            <person name="Javaid M."/>
            <person name="Korchina V."/>
            <person name="Kovar C."/>
            <person name="Mata R."/>
            <person name="Mathew T."/>
            <person name="Ngo R."/>
            <person name="Nguyen L."/>
            <person name="Nguyen N."/>
            <person name="Okwuonu G."/>
            <person name="Ongeri F."/>
            <person name="Pham C."/>
            <person name="Simmons D."/>
            <person name="Wilczek-Boney K."/>
            <person name="Hale W."/>
            <person name="Jakkamsetti A."/>
            <person name="Pham P."/>
            <person name="Ruth R."/>
            <person name="San Lucas F."/>
            <person name="Warren J."/>
            <person name="Zhang J."/>
            <person name="Zhao Z."/>
            <person name="Zhou C."/>
            <person name="Zhu D."/>
            <person name="Lee S."/>
            <person name="Bess C."/>
            <person name="Blankenburg K."/>
            <person name="Forbes L."/>
            <person name="Fu Q."/>
            <person name="Gubbala S."/>
            <person name="Hirani K."/>
            <person name="Jayaseelan J.C."/>
            <person name="Lara F."/>
            <person name="Munidasa M."/>
            <person name="Palculict T."/>
            <person name="Patil S."/>
            <person name="Pu L.-L."/>
            <person name="Saada N."/>
            <person name="Tang L."/>
            <person name="Weissenberger G."/>
            <person name="Zhu Y."/>
            <person name="Hemphill L."/>
            <person name="Shang Y."/>
            <person name="Youmans B."/>
            <person name="Ayvaz T."/>
            <person name="Ross M."/>
            <person name="Santibanez J."/>
            <person name="Aqrawi P."/>
            <person name="Gross S."/>
            <person name="Joshi V."/>
            <person name="Fowler G."/>
            <person name="Nazareth L."/>
            <person name="Reid J."/>
            <person name="Worley K."/>
            <person name="Petrosino J."/>
            <person name="Highlander S."/>
            <person name="Gibbs R."/>
        </authorList>
    </citation>
    <scope>NUCLEOTIDE SEQUENCE [LARGE SCALE GENOMIC DNA]</scope>
    <source>
        <strain evidence="8 9">DSM 4582</strain>
    </source>
</reference>
<evidence type="ECO:0000313" key="8">
    <source>
        <dbReference type="EMBL" id="EFE95912.1"/>
    </source>
</evidence>
<protein>
    <submittedName>
        <fullName evidence="8">Inhibitor of vertebrate lysozyme</fullName>
    </submittedName>
</protein>
<comment type="caution">
    <text evidence="8">The sequence shown here is derived from an EMBL/GenBank/DDBJ whole genome shotgun (WGS) entry which is preliminary data.</text>
</comment>
<keyword evidence="9" id="KW-1185">Reference proteome</keyword>
<gene>
    <name evidence="8" type="primary">ivy</name>
    <name evidence="8" type="ORF">HMPREF0758_2548</name>
</gene>
<dbReference type="HOGENOM" id="CLU_109262_1_0_6"/>
<feature type="site" description="Important for lysozyme inhibition" evidence="5">
    <location>
        <position position="88"/>
    </location>
</feature>
<dbReference type="PIRSF" id="PIRSF009103">
    <property type="entry name" value="Ivy"/>
    <property type="match status" value="1"/>
</dbReference>
<dbReference type="Pfam" id="PF08816">
    <property type="entry name" value="Ivy"/>
    <property type="match status" value="1"/>
</dbReference>
<comment type="similarity">
    <text evidence="2">Belongs to the ivy family.</text>
</comment>
<dbReference type="InterPro" id="IPR014453">
    <property type="entry name" value="Inhibitor_vertebrate_lysozyme"/>
</dbReference>
<evidence type="ECO:0000256" key="5">
    <source>
        <dbReference type="PIRSR" id="PIRSR009103-1"/>
    </source>
</evidence>
<organism evidence="8 9">
    <name type="scientific">Serratia odorifera DSM 4582</name>
    <dbReference type="NCBI Taxonomy" id="667129"/>
    <lineage>
        <taxon>Bacteria</taxon>
        <taxon>Pseudomonadati</taxon>
        <taxon>Pseudomonadota</taxon>
        <taxon>Gammaproteobacteria</taxon>
        <taxon>Enterobacterales</taxon>
        <taxon>Yersiniaceae</taxon>
        <taxon>Serratia</taxon>
    </lineage>
</organism>
<evidence type="ECO:0000313" key="9">
    <source>
        <dbReference type="Proteomes" id="UP000005723"/>
    </source>
</evidence>
<dbReference type="GO" id="GO:0042597">
    <property type="term" value="C:periplasmic space"/>
    <property type="evidence" value="ECO:0007669"/>
    <property type="project" value="UniProtKB-SubCell"/>
</dbReference>
<feature type="chain" id="PRO_5003055954" evidence="7">
    <location>
        <begin position="27"/>
        <end position="154"/>
    </location>
</feature>
<dbReference type="AlphaFoldDB" id="D4E2Z8"/>
<evidence type="ECO:0000256" key="2">
    <source>
        <dbReference type="ARBA" id="ARBA00009724"/>
    </source>
</evidence>
<dbReference type="Gene3D" id="3.40.1420.10">
    <property type="entry name" value="Inhibitor of vertebrate lysozyme"/>
    <property type="match status" value="1"/>
</dbReference>
<accession>D4E2Z8</accession>
<keyword evidence="3 7" id="KW-0732">Signal</keyword>
<keyword evidence="6" id="KW-1015">Disulfide bond</keyword>
<feature type="disulfide bond" evidence="6">
    <location>
        <begin position="85"/>
        <end position="90"/>
    </location>
</feature>
<evidence type="ECO:0000256" key="1">
    <source>
        <dbReference type="ARBA" id="ARBA00004418"/>
    </source>
</evidence>
<dbReference type="InterPro" id="IPR036501">
    <property type="entry name" value="Inhibitor_vert_lysozyme_sf"/>
</dbReference>